<organism evidence="1 2">
    <name type="scientific">Panagrolaimus sp. JU765</name>
    <dbReference type="NCBI Taxonomy" id="591449"/>
    <lineage>
        <taxon>Eukaryota</taxon>
        <taxon>Metazoa</taxon>
        <taxon>Ecdysozoa</taxon>
        <taxon>Nematoda</taxon>
        <taxon>Chromadorea</taxon>
        <taxon>Rhabditida</taxon>
        <taxon>Tylenchina</taxon>
        <taxon>Panagrolaimomorpha</taxon>
        <taxon>Panagrolaimoidea</taxon>
        <taxon>Panagrolaimidae</taxon>
        <taxon>Panagrolaimus</taxon>
    </lineage>
</organism>
<reference evidence="2" key="1">
    <citation type="submission" date="2022-11" db="UniProtKB">
        <authorList>
            <consortium name="WormBaseParasite"/>
        </authorList>
    </citation>
    <scope>IDENTIFICATION</scope>
</reference>
<dbReference type="Proteomes" id="UP000887576">
    <property type="component" value="Unplaced"/>
</dbReference>
<name>A0AC34R052_9BILA</name>
<protein>
    <submittedName>
        <fullName evidence="2">Uncharacterized protein</fullName>
    </submittedName>
</protein>
<evidence type="ECO:0000313" key="1">
    <source>
        <dbReference type="Proteomes" id="UP000887576"/>
    </source>
</evidence>
<dbReference type="WBParaSite" id="JU765_v2.g2165.t1">
    <property type="protein sequence ID" value="JU765_v2.g2165.t1"/>
    <property type="gene ID" value="JU765_v2.g2165"/>
</dbReference>
<accession>A0AC34R052</accession>
<evidence type="ECO:0000313" key="2">
    <source>
        <dbReference type="WBParaSite" id="JU765_v2.g2165.t1"/>
    </source>
</evidence>
<sequence>MNHTFKNPDYDDKIPRYDISQVEKNDSIETSQHDLTKQAWFDPENKQSEQPVDGGAILDNFDPNYQRYNRTWFEDVDNSSEIEDKEHPYPPLPKSLQDDPSSTQFIQE</sequence>
<proteinExistence type="predicted"/>